<dbReference type="STRING" id="560819.SAMN05428998_113125"/>
<dbReference type="GO" id="GO:0044205">
    <property type="term" value="P:'de novo' UMP biosynthetic process"/>
    <property type="evidence" value="ECO:0007669"/>
    <property type="project" value="UniProtKB-UniRule"/>
</dbReference>
<dbReference type="NCBIfam" id="TIGR01036">
    <property type="entry name" value="pyrD_sub2"/>
    <property type="match status" value="1"/>
</dbReference>
<feature type="binding site" evidence="11">
    <location>
        <position position="143"/>
    </location>
    <ligand>
        <name>FMN</name>
        <dbReference type="ChEBI" id="CHEBI:58210"/>
    </ligand>
</feature>
<feature type="binding site" evidence="11">
    <location>
        <position position="66"/>
    </location>
    <ligand>
        <name>substrate</name>
    </ligand>
</feature>
<feature type="binding site" evidence="11">
    <location>
        <position position="179"/>
    </location>
    <ligand>
        <name>substrate</name>
    </ligand>
</feature>
<dbReference type="AlphaFoldDB" id="A0A1Y6C6H8"/>
<comment type="function">
    <text evidence="1 11">Catalyzes the conversion of dihydroorotate to orotate with quinone as electron acceptor.</text>
</comment>
<accession>A0A1Y6C6H8</accession>
<evidence type="ECO:0000313" key="13">
    <source>
        <dbReference type="EMBL" id="SMF39308.1"/>
    </source>
</evidence>
<keyword evidence="11" id="KW-1003">Cell membrane</keyword>
<feature type="binding site" evidence="11">
    <location>
        <begin position="244"/>
        <end position="245"/>
    </location>
    <ligand>
        <name>substrate</name>
    </ligand>
</feature>
<evidence type="ECO:0000259" key="12">
    <source>
        <dbReference type="Pfam" id="PF01180"/>
    </source>
</evidence>
<dbReference type="EMBL" id="FWZX01000013">
    <property type="protein sequence ID" value="SMF39308.1"/>
    <property type="molecule type" value="Genomic_DNA"/>
</dbReference>
<dbReference type="PANTHER" id="PTHR48109">
    <property type="entry name" value="DIHYDROOROTATE DEHYDROGENASE (QUINONE), MITOCHONDRIAL-RELATED"/>
    <property type="match status" value="1"/>
</dbReference>
<evidence type="ECO:0000256" key="8">
    <source>
        <dbReference type="ARBA" id="ARBA00023002"/>
    </source>
</evidence>
<dbReference type="NCBIfam" id="NF003645">
    <property type="entry name" value="PRK05286.1-2"/>
    <property type="match status" value="1"/>
</dbReference>
<dbReference type="GO" id="GO:0006207">
    <property type="term" value="P:'de novo' pyrimidine nucleobase biosynthetic process"/>
    <property type="evidence" value="ECO:0007669"/>
    <property type="project" value="UniProtKB-UniRule"/>
</dbReference>
<dbReference type="SUPFAM" id="SSF51395">
    <property type="entry name" value="FMN-linked oxidoreductases"/>
    <property type="match status" value="1"/>
</dbReference>
<name>A0A1Y6C6H8_9PROT</name>
<evidence type="ECO:0000313" key="14">
    <source>
        <dbReference type="Proteomes" id="UP000192917"/>
    </source>
</evidence>
<gene>
    <name evidence="11" type="primary">pyrD</name>
    <name evidence="13" type="ORF">SAMN05428998_113125</name>
</gene>
<comment type="catalytic activity">
    <reaction evidence="10 11">
        <text>(S)-dihydroorotate + a quinone = orotate + a quinol</text>
        <dbReference type="Rhea" id="RHEA:30187"/>
        <dbReference type="ChEBI" id="CHEBI:24646"/>
        <dbReference type="ChEBI" id="CHEBI:30839"/>
        <dbReference type="ChEBI" id="CHEBI:30864"/>
        <dbReference type="ChEBI" id="CHEBI:132124"/>
        <dbReference type="EC" id="1.3.5.2"/>
    </reaction>
</comment>
<keyword evidence="6 11" id="KW-0288">FMN</keyword>
<organism evidence="13 14">
    <name type="scientific">Tistlia consotensis USBA 355</name>
    <dbReference type="NCBI Taxonomy" id="560819"/>
    <lineage>
        <taxon>Bacteria</taxon>
        <taxon>Pseudomonadati</taxon>
        <taxon>Pseudomonadota</taxon>
        <taxon>Alphaproteobacteria</taxon>
        <taxon>Rhodospirillales</taxon>
        <taxon>Rhodovibrionaceae</taxon>
        <taxon>Tistlia</taxon>
    </lineage>
</organism>
<protein>
    <recommendedName>
        <fullName evidence="11">Dihydroorotate dehydrogenase (quinone)</fullName>
        <ecNumber evidence="11">1.3.5.2</ecNumber>
    </recommendedName>
    <alternativeName>
        <fullName evidence="11">DHOdehase</fullName>
        <shortName evidence="11">DHOD</shortName>
        <shortName evidence="11">DHODase</shortName>
    </alternativeName>
    <alternativeName>
        <fullName evidence="11">Dihydroorotate oxidase</fullName>
    </alternativeName>
</protein>
<dbReference type="UniPathway" id="UPA00070">
    <property type="reaction ID" value="UER00946"/>
</dbReference>
<feature type="binding site" evidence="11">
    <location>
        <position position="86"/>
    </location>
    <ligand>
        <name>FMN</name>
        <dbReference type="ChEBI" id="CHEBI:58210"/>
    </ligand>
</feature>
<feature type="binding site" evidence="11">
    <location>
        <position position="215"/>
    </location>
    <ligand>
        <name>FMN</name>
        <dbReference type="ChEBI" id="CHEBI:58210"/>
    </ligand>
</feature>
<evidence type="ECO:0000256" key="1">
    <source>
        <dbReference type="ARBA" id="ARBA00003125"/>
    </source>
</evidence>
<sequence>MALDLYPLLRPLIFRLDPEQAHGLALGLLKSGLAPRAAAPDDPLLAVELWGRRLASPIGLAAGFDKNAEAIRPLFGLGFGLVEVGSVTPRPQPGNPKPRLFRLSEDRAVINRMGFNNRGLEAAAQRLAALRAGGPVGGLVGVNLGKNKDSPEAAPDYAAGATALAPFADYLVINVSSPNTPGLRALQGRDELTRLLGAVRDALSGTGTPPPLLLKIAPDLTEADCRDIAAVALDSRLDGLIVSNTTIARPASLKSRWKAEAGGLSGRPLFEPSTRLLGEMYRLTEGRLPLVGVGGVESGATAYAKIRAGASLVQLYSALVYEGPGLVGRMARELAELLKRDGFKSVAEAVGADWR</sequence>
<dbReference type="InterPro" id="IPR005720">
    <property type="entry name" value="Dihydroorotate_DH_cat"/>
</dbReference>
<comment type="cofactor">
    <cofactor evidence="11">
        <name>FMN</name>
        <dbReference type="ChEBI" id="CHEBI:58210"/>
    </cofactor>
    <text evidence="11">Binds 1 FMN per subunit.</text>
</comment>
<dbReference type="PROSITE" id="PS00911">
    <property type="entry name" value="DHODEHASE_1"/>
    <property type="match status" value="1"/>
</dbReference>
<evidence type="ECO:0000256" key="5">
    <source>
        <dbReference type="ARBA" id="ARBA00022630"/>
    </source>
</evidence>
<keyword evidence="9 11" id="KW-0472">Membrane</keyword>
<evidence type="ECO:0000256" key="4">
    <source>
        <dbReference type="ARBA" id="ARBA00005359"/>
    </source>
</evidence>
<feature type="binding site" evidence="11">
    <location>
        <position position="174"/>
    </location>
    <ligand>
        <name>substrate</name>
    </ligand>
</feature>
<dbReference type="InterPro" id="IPR012135">
    <property type="entry name" value="Dihydroorotate_DH_1_2"/>
</dbReference>
<dbReference type="Gene3D" id="3.20.20.70">
    <property type="entry name" value="Aldolase class I"/>
    <property type="match status" value="1"/>
</dbReference>
<evidence type="ECO:0000256" key="6">
    <source>
        <dbReference type="ARBA" id="ARBA00022643"/>
    </source>
</evidence>
<dbReference type="NCBIfam" id="NF003652">
    <property type="entry name" value="PRK05286.2-5"/>
    <property type="match status" value="1"/>
</dbReference>
<evidence type="ECO:0000256" key="3">
    <source>
        <dbReference type="ARBA" id="ARBA00005161"/>
    </source>
</evidence>
<comment type="similarity">
    <text evidence="4 11">Belongs to the dihydroorotate dehydrogenase family. Type 2 subfamily.</text>
</comment>
<comment type="pathway">
    <text evidence="3 11">Pyrimidine metabolism; UMP biosynthesis via de novo pathway; orotate from (S)-dihydroorotate (quinone route): step 1/1.</text>
</comment>
<feature type="binding site" evidence="11">
    <location>
        <begin position="316"/>
        <end position="317"/>
    </location>
    <ligand>
        <name>FMN</name>
        <dbReference type="ChEBI" id="CHEBI:58210"/>
    </ligand>
</feature>
<feature type="active site" description="Nucleophile" evidence="11">
    <location>
        <position position="177"/>
    </location>
</feature>
<keyword evidence="8 11" id="KW-0560">Oxidoreductase</keyword>
<dbReference type="RefSeq" id="WP_085123801.1">
    <property type="nucleotide sequence ID" value="NZ_FWZX01000013.1"/>
</dbReference>
<feature type="binding site" evidence="11">
    <location>
        <begin position="62"/>
        <end position="66"/>
    </location>
    <ligand>
        <name>FMN</name>
        <dbReference type="ChEBI" id="CHEBI:58210"/>
    </ligand>
</feature>
<comment type="subcellular location">
    <subcellularLocation>
        <location evidence="11">Cell membrane</location>
        <topology evidence="11">Peripheral membrane protein</topology>
    </subcellularLocation>
    <subcellularLocation>
        <location evidence="2">Membrane</location>
    </subcellularLocation>
</comment>
<dbReference type="GO" id="GO:0005886">
    <property type="term" value="C:plasma membrane"/>
    <property type="evidence" value="ECO:0007669"/>
    <property type="project" value="UniProtKB-SubCell"/>
</dbReference>
<evidence type="ECO:0000256" key="11">
    <source>
        <dbReference type="HAMAP-Rule" id="MF_00225"/>
    </source>
</evidence>
<proteinExistence type="inferred from homology"/>
<dbReference type="HAMAP" id="MF_00225">
    <property type="entry name" value="DHO_dh_type2"/>
    <property type="match status" value="1"/>
</dbReference>
<feature type="binding site" evidence="11">
    <location>
        <position position="266"/>
    </location>
    <ligand>
        <name>FMN</name>
        <dbReference type="ChEBI" id="CHEBI:58210"/>
    </ligand>
</feature>
<dbReference type="PIRSF" id="PIRSF000164">
    <property type="entry name" value="DHO_oxidase"/>
    <property type="match status" value="1"/>
</dbReference>
<reference evidence="13 14" key="1">
    <citation type="submission" date="2017-04" db="EMBL/GenBank/DDBJ databases">
        <authorList>
            <person name="Afonso C.L."/>
            <person name="Miller P.J."/>
            <person name="Scott M.A."/>
            <person name="Spackman E."/>
            <person name="Goraichik I."/>
            <person name="Dimitrov K.M."/>
            <person name="Suarez D.L."/>
            <person name="Swayne D.E."/>
        </authorList>
    </citation>
    <scope>NUCLEOTIDE SEQUENCE [LARGE SCALE GENOMIC DNA]</scope>
    <source>
        <strain evidence="13 14">USBA 355</strain>
    </source>
</reference>
<dbReference type="Proteomes" id="UP000192917">
    <property type="component" value="Unassembled WGS sequence"/>
</dbReference>
<dbReference type="Pfam" id="PF01180">
    <property type="entry name" value="DHO_dh"/>
    <property type="match status" value="1"/>
</dbReference>
<dbReference type="GO" id="GO:0106430">
    <property type="term" value="F:dihydroorotate dehydrogenase (quinone) activity"/>
    <property type="evidence" value="ECO:0007669"/>
    <property type="project" value="UniProtKB-EC"/>
</dbReference>
<evidence type="ECO:0000256" key="2">
    <source>
        <dbReference type="ARBA" id="ARBA00004370"/>
    </source>
</evidence>
<dbReference type="PROSITE" id="PS00912">
    <property type="entry name" value="DHODEHASE_2"/>
    <property type="match status" value="1"/>
</dbReference>
<dbReference type="InterPro" id="IPR005719">
    <property type="entry name" value="Dihydroorotate_DH_2"/>
</dbReference>
<feature type="binding site" evidence="11">
    <location>
        <begin position="111"/>
        <end position="115"/>
    </location>
    <ligand>
        <name>substrate</name>
    </ligand>
</feature>
<dbReference type="InterPro" id="IPR013785">
    <property type="entry name" value="Aldolase_TIM"/>
</dbReference>
<dbReference type="CDD" id="cd04738">
    <property type="entry name" value="DHOD_2_like"/>
    <property type="match status" value="1"/>
</dbReference>
<dbReference type="InterPro" id="IPR050074">
    <property type="entry name" value="DHO_dehydrogenase"/>
</dbReference>
<feature type="domain" description="Dihydroorotate dehydrogenase catalytic" evidence="12">
    <location>
        <begin position="45"/>
        <end position="338"/>
    </location>
</feature>
<keyword evidence="14" id="KW-1185">Reference proteome</keyword>
<dbReference type="PANTHER" id="PTHR48109:SF4">
    <property type="entry name" value="DIHYDROOROTATE DEHYDROGENASE (QUINONE), MITOCHONDRIAL"/>
    <property type="match status" value="1"/>
</dbReference>
<evidence type="ECO:0000256" key="7">
    <source>
        <dbReference type="ARBA" id="ARBA00022975"/>
    </source>
</evidence>
<comment type="subunit">
    <text evidence="11">Monomer.</text>
</comment>
<dbReference type="EC" id="1.3.5.2" evidence="11"/>
<evidence type="ECO:0000256" key="10">
    <source>
        <dbReference type="ARBA" id="ARBA00048639"/>
    </source>
</evidence>
<keyword evidence="7 11" id="KW-0665">Pyrimidine biosynthesis</keyword>
<dbReference type="InterPro" id="IPR001295">
    <property type="entry name" value="Dihydroorotate_DH_CS"/>
</dbReference>
<keyword evidence="5 11" id="KW-0285">Flavoprotein</keyword>
<dbReference type="GO" id="GO:0005737">
    <property type="term" value="C:cytoplasm"/>
    <property type="evidence" value="ECO:0007669"/>
    <property type="project" value="InterPro"/>
</dbReference>
<feature type="binding site" evidence="11">
    <location>
        <position position="295"/>
    </location>
    <ligand>
        <name>FMN</name>
        <dbReference type="ChEBI" id="CHEBI:58210"/>
    </ligand>
</feature>
<feature type="binding site" evidence="11">
    <location>
        <position position="174"/>
    </location>
    <ligand>
        <name>FMN</name>
        <dbReference type="ChEBI" id="CHEBI:58210"/>
    </ligand>
</feature>
<feature type="binding site" evidence="11">
    <location>
        <position position="243"/>
    </location>
    <ligand>
        <name>FMN</name>
        <dbReference type="ChEBI" id="CHEBI:58210"/>
    </ligand>
</feature>
<evidence type="ECO:0000256" key="9">
    <source>
        <dbReference type="ARBA" id="ARBA00023136"/>
    </source>
</evidence>